<dbReference type="VEuPathDB" id="VectorBase:LDEU013926"/>
<dbReference type="AlphaFoldDB" id="A0A443RS47"/>
<dbReference type="PANTHER" id="PTHR11439">
    <property type="entry name" value="GAG-POL-RELATED RETROTRANSPOSON"/>
    <property type="match status" value="1"/>
</dbReference>
<dbReference type="PANTHER" id="PTHR11439:SF483">
    <property type="entry name" value="PEPTIDE SYNTHASE GLIP-LIKE, PUTATIVE (AFU_ORTHOLOGUE AFUA_3G12920)-RELATED"/>
    <property type="match status" value="1"/>
</dbReference>
<comment type="caution">
    <text evidence="1">The sequence shown here is derived from an EMBL/GenBank/DDBJ whole genome shotgun (WGS) entry which is preliminary data.</text>
</comment>
<keyword evidence="2" id="KW-1185">Reference proteome</keyword>
<dbReference type="CDD" id="cd09272">
    <property type="entry name" value="RNase_HI_RT_Ty1"/>
    <property type="match status" value="1"/>
</dbReference>
<dbReference type="OrthoDB" id="6432544at2759"/>
<proteinExistence type="predicted"/>
<name>A0A443RS47_9ACAR</name>
<reference evidence="1 2" key="1">
    <citation type="journal article" date="2018" name="Gigascience">
        <title>Genomes of trombidid mites reveal novel predicted allergens and laterally-transferred genes associated with secondary metabolism.</title>
        <authorList>
            <person name="Dong X."/>
            <person name="Chaisiri K."/>
            <person name="Xia D."/>
            <person name="Armstrong S.D."/>
            <person name="Fang Y."/>
            <person name="Donnelly M.J."/>
            <person name="Kadowaki T."/>
            <person name="McGarry J.W."/>
            <person name="Darby A.C."/>
            <person name="Makepeace B.L."/>
        </authorList>
    </citation>
    <scope>NUCLEOTIDE SEQUENCE [LARGE SCALE GENOMIC DNA]</scope>
    <source>
        <strain evidence="1">UoL-UT</strain>
    </source>
</reference>
<gene>
    <name evidence="1" type="ORF">B4U80_01276</name>
</gene>
<dbReference type="STRING" id="299467.A0A443RS47"/>
<evidence type="ECO:0000313" key="2">
    <source>
        <dbReference type="Proteomes" id="UP000288716"/>
    </source>
</evidence>
<dbReference type="EMBL" id="NCKV01045821">
    <property type="protein sequence ID" value="RWS18114.1"/>
    <property type="molecule type" value="Genomic_DNA"/>
</dbReference>
<sequence length="129" mass="14832">MLNGGTVSWLSQKQKCVSLSTTESEYIAAATTTKEMIWLRELLKELLHKSIDALAIYCDNLSAIKLVKNPEFHKRTKHIDVRYHFIREKQEEGIINILHVPSENQLADLLTKPLVPIKFHRLRSLIGVN</sequence>
<accession>A0A443RS47</accession>
<evidence type="ECO:0000313" key="1">
    <source>
        <dbReference type="EMBL" id="RWS18114.1"/>
    </source>
</evidence>
<dbReference type="Proteomes" id="UP000288716">
    <property type="component" value="Unassembled WGS sequence"/>
</dbReference>
<organism evidence="1 2">
    <name type="scientific">Leptotrombidium deliense</name>
    <dbReference type="NCBI Taxonomy" id="299467"/>
    <lineage>
        <taxon>Eukaryota</taxon>
        <taxon>Metazoa</taxon>
        <taxon>Ecdysozoa</taxon>
        <taxon>Arthropoda</taxon>
        <taxon>Chelicerata</taxon>
        <taxon>Arachnida</taxon>
        <taxon>Acari</taxon>
        <taxon>Acariformes</taxon>
        <taxon>Trombidiformes</taxon>
        <taxon>Prostigmata</taxon>
        <taxon>Anystina</taxon>
        <taxon>Parasitengona</taxon>
        <taxon>Trombiculoidea</taxon>
        <taxon>Trombiculidae</taxon>
        <taxon>Leptotrombidium</taxon>
    </lineage>
</organism>
<protein>
    <submittedName>
        <fullName evidence="1">Copia protein-like protein</fullName>
    </submittedName>
</protein>